<sequence length="185" mass="20104">MTDSDQSLPNVPPGIDPEVQARIDTLLAQHPTANITRTIAGVVEDNDSIGSYFGPTTAPPLAPSIPPSTLFKRAISYIGNYFSASPTIIEYSDAEIKKTTQVCVKAQKCFVSSVPTQGLVVKVAAVLTESSPTGVNVGEYGLEEKPVEILAKQKRVREIKRGLRCYVVEDAYRKEIRVALARLSR</sequence>
<organism evidence="1 2">
    <name type="scientific">Alternaria burnsii</name>
    <dbReference type="NCBI Taxonomy" id="1187904"/>
    <lineage>
        <taxon>Eukaryota</taxon>
        <taxon>Fungi</taxon>
        <taxon>Dikarya</taxon>
        <taxon>Ascomycota</taxon>
        <taxon>Pezizomycotina</taxon>
        <taxon>Dothideomycetes</taxon>
        <taxon>Pleosporomycetidae</taxon>
        <taxon>Pleosporales</taxon>
        <taxon>Pleosporineae</taxon>
        <taxon>Pleosporaceae</taxon>
        <taxon>Alternaria</taxon>
        <taxon>Alternaria sect. Alternaria</taxon>
    </lineage>
</organism>
<reference evidence="1" key="1">
    <citation type="submission" date="2020-01" db="EMBL/GenBank/DDBJ databases">
        <authorList>
            <person name="Feng Z.H.Z."/>
        </authorList>
    </citation>
    <scope>NUCLEOTIDE SEQUENCE</scope>
    <source>
        <strain evidence="1">CBS107.38</strain>
    </source>
</reference>
<reference evidence="1" key="2">
    <citation type="submission" date="2020-08" db="EMBL/GenBank/DDBJ databases">
        <title>Draft Genome Sequence of Cumin Blight Pathogen Alternaria burnsii.</title>
        <authorList>
            <person name="Feng Z."/>
        </authorList>
    </citation>
    <scope>NUCLEOTIDE SEQUENCE</scope>
    <source>
        <strain evidence="1">CBS107.38</strain>
    </source>
</reference>
<accession>A0A8H7EI66</accession>
<protein>
    <submittedName>
        <fullName evidence="1">Uncharacterized protein</fullName>
    </submittedName>
</protein>
<dbReference type="AlphaFoldDB" id="A0A8H7EI66"/>
<dbReference type="RefSeq" id="XP_038789658.1">
    <property type="nucleotide sequence ID" value="XM_038928380.1"/>
</dbReference>
<dbReference type="GeneID" id="62201558"/>
<name>A0A8H7EI66_9PLEO</name>
<evidence type="ECO:0000313" key="1">
    <source>
        <dbReference type="EMBL" id="KAF7679585.1"/>
    </source>
</evidence>
<comment type="caution">
    <text evidence="1">The sequence shown here is derived from an EMBL/GenBank/DDBJ whole genome shotgun (WGS) entry which is preliminary data.</text>
</comment>
<dbReference type="OrthoDB" id="3679294at2759"/>
<keyword evidence="2" id="KW-1185">Reference proteome</keyword>
<dbReference type="EMBL" id="JAAABM010000003">
    <property type="protein sequence ID" value="KAF7679585.1"/>
    <property type="molecule type" value="Genomic_DNA"/>
</dbReference>
<gene>
    <name evidence="1" type="ORF">GT037_003333</name>
</gene>
<proteinExistence type="predicted"/>
<evidence type="ECO:0000313" key="2">
    <source>
        <dbReference type="Proteomes" id="UP000596902"/>
    </source>
</evidence>
<dbReference type="Proteomes" id="UP000596902">
    <property type="component" value="Unassembled WGS sequence"/>
</dbReference>